<dbReference type="Gene3D" id="3.40.50.150">
    <property type="entry name" value="Vaccinia Virus protein VP39"/>
    <property type="match status" value="1"/>
</dbReference>
<dbReference type="Pfam" id="PF10294">
    <property type="entry name" value="Methyltransf_16"/>
    <property type="match status" value="1"/>
</dbReference>
<keyword evidence="2" id="KW-1185">Reference proteome</keyword>
<keyword evidence="1" id="KW-0489">Methyltransferase</keyword>
<dbReference type="Proteomes" id="UP000814176">
    <property type="component" value="Unassembled WGS sequence"/>
</dbReference>
<dbReference type="SUPFAM" id="SSF53335">
    <property type="entry name" value="S-adenosyl-L-methionine-dependent methyltransferases"/>
    <property type="match status" value="1"/>
</dbReference>
<organism evidence="1 2">
    <name type="scientific">Rhodofomes roseus</name>
    <dbReference type="NCBI Taxonomy" id="34475"/>
    <lineage>
        <taxon>Eukaryota</taxon>
        <taxon>Fungi</taxon>
        <taxon>Dikarya</taxon>
        <taxon>Basidiomycota</taxon>
        <taxon>Agaricomycotina</taxon>
        <taxon>Agaricomycetes</taxon>
        <taxon>Polyporales</taxon>
        <taxon>Rhodofomes</taxon>
    </lineage>
</organism>
<comment type="caution">
    <text evidence="1">The sequence shown here is derived from an EMBL/GenBank/DDBJ whole genome shotgun (WGS) entry which is preliminary data.</text>
</comment>
<dbReference type="InterPro" id="IPR019410">
    <property type="entry name" value="Methyltransf_16"/>
</dbReference>
<dbReference type="GO" id="GO:0032259">
    <property type="term" value="P:methylation"/>
    <property type="evidence" value="ECO:0007669"/>
    <property type="project" value="UniProtKB-KW"/>
</dbReference>
<dbReference type="GO" id="GO:0008168">
    <property type="term" value="F:methyltransferase activity"/>
    <property type="evidence" value="ECO:0007669"/>
    <property type="project" value="UniProtKB-KW"/>
</dbReference>
<proteinExistence type="predicted"/>
<dbReference type="InterPro" id="IPR029063">
    <property type="entry name" value="SAM-dependent_MTases_sf"/>
</dbReference>
<gene>
    <name evidence="1" type="ORF">C8Q71DRAFT_796705</name>
</gene>
<dbReference type="PANTHER" id="PTHR14614:SF130">
    <property type="entry name" value="PROTEIN-LYSINE N-METHYLTRANSFERASE EEF2KMT"/>
    <property type="match status" value="1"/>
</dbReference>
<sequence length="365" mass="40603">MAFDPSDVREPFFSVLCGYVSNVPLRLIPDLASISFEEAHNFFLNRLLLNPHVQAYPPAERYQILFWKWAIETLESLLDEQDAEIDDRLYNHLVNLIRCSSSSGTNPPSASYVTYLWKSSETQRQRASICAGVANATLLESRTLVERGTTGLTTWTASISLAEFLFKHSELVQGKRVLELGCGAGFLGIVVATLQQRCGIARAKEHGRPSLWLTDVDSNVLSRCQDNIQLPCNASSCHPDVHCAKLNWMDANNPAARPSLESTICTVNADVIIGADIVFDPAIIPALVDTMSLIMHSGQSKSGKHIIAYIALTVRNEETLSRFVHTSEHSLELLDISTELVGQGILAVPRSEDQEIRLYRIQRRR</sequence>
<protein>
    <submittedName>
        <fullName evidence="1">Methyltransferase-domain-containing protein</fullName>
    </submittedName>
</protein>
<dbReference type="GeneID" id="72006429"/>
<accession>A0ABQ8KIN7</accession>
<dbReference type="PANTHER" id="PTHR14614">
    <property type="entry name" value="HEPATOCELLULAR CARCINOMA-ASSOCIATED ANTIGEN"/>
    <property type="match status" value="1"/>
</dbReference>
<evidence type="ECO:0000313" key="1">
    <source>
        <dbReference type="EMBL" id="KAH9837356.1"/>
    </source>
</evidence>
<name>A0ABQ8KIN7_9APHY</name>
<reference evidence="1 2" key="1">
    <citation type="journal article" date="2021" name="Environ. Microbiol.">
        <title>Gene family expansions and transcriptome signatures uncover fungal adaptations to wood decay.</title>
        <authorList>
            <person name="Hage H."/>
            <person name="Miyauchi S."/>
            <person name="Viragh M."/>
            <person name="Drula E."/>
            <person name="Min B."/>
            <person name="Chaduli D."/>
            <person name="Navarro D."/>
            <person name="Favel A."/>
            <person name="Norest M."/>
            <person name="Lesage-Meessen L."/>
            <person name="Balint B."/>
            <person name="Merenyi Z."/>
            <person name="de Eugenio L."/>
            <person name="Morin E."/>
            <person name="Martinez A.T."/>
            <person name="Baldrian P."/>
            <person name="Stursova M."/>
            <person name="Martinez M.J."/>
            <person name="Novotny C."/>
            <person name="Magnuson J.K."/>
            <person name="Spatafora J.W."/>
            <person name="Maurice S."/>
            <person name="Pangilinan J."/>
            <person name="Andreopoulos W."/>
            <person name="LaButti K."/>
            <person name="Hundley H."/>
            <person name="Na H."/>
            <person name="Kuo A."/>
            <person name="Barry K."/>
            <person name="Lipzen A."/>
            <person name="Henrissat B."/>
            <person name="Riley R."/>
            <person name="Ahrendt S."/>
            <person name="Nagy L.G."/>
            <person name="Grigoriev I.V."/>
            <person name="Martin F."/>
            <person name="Rosso M.N."/>
        </authorList>
    </citation>
    <scope>NUCLEOTIDE SEQUENCE [LARGE SCALE GENOMIC DNA]</scope>
    <source>
        <strain evidence="1 2">CIRM-BRFM 1785</strain>
    </source>
</reference>
<dbReference type="EMBL" id="JADCUA010000009">
    <property type="protein sequence ID" value="KAH9837356.1"/>
    <property type="molecule type" value="Genomic_DNA"/>
</dbReference>
<keyword evidence="1" id="KW-0808">Transferase</keyword>
<dbReference type="RefSeq" id="XP_047779525.1">
    <property type="nucleotide sequence ID" value="XM_047925697.1"/>
</dbReference>
<evidence type="ECO:0000313" key="2">
    <source>
        <dbReference type="Proteomes" id="UP000814176"/>
    </source>
</evidence>